<feature type="coiled-coil region" evidence="1">
    <location>
        <begin position="209"/>
        <end position="236"/>
    </location>
</feature>
<name>A0A504X9J3_LEIDO</name>
<evidence type="ECO:0000313" key="3">
    <source>
        <dbReference type="EMBL" id="TPP45103.1"/>
    </source>
</evidence>
<dbReference type="VEuPathDB" id="TriTrypDB:LDHU3_13.0060"/>
<gene>
    <name evidence="3" type="ORF">CGC21_32970</name>
</gene>
<keyword evidence="1" id="KW-0175">Coiled coil</keyword>
<dbReference type="EMBL" id="RHLC01000031">
    <property type="protein sequence ID" value="TPP45103.1"/>
    <property type="molecule type" value="Genomic_DNA"/>
</dbReference>
<dbReference type="Proteomes" id="UP000318447">
    <property type="component" value="Unassembled WGS sequence"/>
</dbReference>
<feature type="region of interest" description="Disordered" evidence="2">
    <location>
        <begin position="1"/>
        <end position="26"/>
    </location>
</feature>
<sequence length="374" mass="40762">MPVQTQAQRSPPATTTGASTGKKASVSVTSAQTVDAIAASMERFLVAQEAALVRMLDSCRSDASQALLRWGFSDAAAGSSANFALPPTDGTPTDGRQDTSPAYRASVISELLKQGKDSQQMLAVGKSAARETEELRRTAELEEYKLRLAQARNRLLRGRLAKLTRERHEQAQHVLLSHNQNSADIVGSKRAAASQIGPSPDDYDYTNDIVEARRQLDQCTKELEESQLRLHQLQQYHLGQLSGHLQPMMTANDALRTTENFLDPETNMAVRATVVDSLLEVNRALKPLSVQHDGLQSMEGVLPCLDNVATLWDRLAVQNFVVGRINRLFTCMCPTTPPLTLLKDTNMMQNAEGQGGCGARASDSTRDDMGASIT</sequence>
<feature type="region of interest" description="Disordered" evidence="2">
    <location>
        <begin position="352"/>
        <end position="374"/>
    </location>
</feature>
<protein>
    <submittedName>
        <fullName evidence="3">Uncharacterized protein</fullName>
    </submittedName>
</protein>
<feature type="compositionally biased region" description="Low complexity" evidence="2">
    <location>
        <begin position="10"/>
        <end position="25"/>
    </location>
</feature>
<dbReference type="AlphaFoldDB" id="A0A504X9J3"/>
<evidence type="ECO:0000256" key="1">
    <source>
        <dbReference type="SAM" id="Coils"/>
    </source>
</evidence>
<dbReference type="VEuPathDB" id="TriTrypDB:LdCL_130005400"/>
<dbReference type="VEuPathDB" id="TriTrypDB:LdBPK_130040.1"/>
<comment type="caution">
    <text evidence="3">The sequence shown here is derived from an EMBL/GenBank/DDBJ whole genome shotgun (WGS) entry which is preliminary data.</text>
</comment>
<evidence type="ECO:0000256" key="2">
    <source>
        <dbReference type="SAM" id="MobiDB-lite"/>
    </source>
</evidence>
<evidence type="ECO:0000313" key="4">
    <source>
        <dbReference type="Proteomes" id="UP000318447"/>
    </source>
</evidence>
<accession>A0A504X9J3</accession>
<organism evidence="3 4">
    <name type="scientific">Leishmania donovani</name>
    <dbReference type="NCBI Taxonomy" id="5661"/>
    <lineage>
        <taxon>Eukaryota</taxon>
        <taxon>Discoba</taxon>
        <taxon>Euglenozoa</taxon>
        <taxon>Kinetoplastea</taxon>
        <taxon>Metakinetoplastina</taxon>
        <taxon>Trypanosomatida</taxon>
        <taxon>Trypanosomatidae</taxon>
        <taxon>Leishmaniinae</taxon>
        <taxon>Leishmania</taxon>
    </lineage>
</organism>
<reference evidence="4" key="1">
    <citation type="submission" date="2019-02" db="EMBL/GenBank/DDBJ databases">
        <title>FDA dAtabase for Regulatory Grade micrObial Sequences (FDA-ARGOS): Supporting development and validation of Infectious Disease Dx tests.</title>
        <authorList>
            <person name="Duncan R."/>
            <person name="Fisher C."/>
            <person name="Tallon L."/>
            <person name="Sadzewicz L."/>
            <person name="Sengamalay N."/>
            <person name="Ott S."/>
            <person name="Godinez A."/>
            <person name="Nagaraj S."/>
            <person name="Vavikolanu K."/>
            <person name="Nadendla S."/>
            <person name="Aluvathingal J."/>
            <person name="Sichtig H."/>
        </authorList>
    </citation>
    <scope>NUCLEOTIDE SEQUENCE [LARGE SCALE GENOMIC DNA]</scope>
    <source>
        <strain evidence="4">FDAARGOS_361</strain>
    </source>
</reference>
<proteinExistence type="predicted"/>
<feature type="compositionally biased region" description="Basic and acidic residues" evidence="2">
    <location>
        <begin position="363"/>
        <end position="374"/>
    </location>
</feature>